<dbReference type="RefSeq" id="XP_046075756.1">
    <property type="nucleotide sequence ID" value="XM_046222034.1"/>
</dbReference>
<dbReference type="Pfam" id="PF00172">
    <property type="entry name" value="Zn_clus"/>
    <property type="match status" value="1"/>
</dbReference>
<evidence type="ECO:0000313" key="9">
    <source>
        <dbReference type="EMBL" id="KAH8702380.1"/>
    </source>
</evidence>
<proteinExistence type="predicted"/>
<protein>
    <recommendedName>
        <fullName evidence="8">Zn(2)-C6 fungal-type domain-containing protein</fullName>
    </recommendedName>
</protein>
<keyword evidence="5" id="KW-0804">Transcription</keyword>
<dbReference type="Pfam" id="PF04082">
    <property type="entry name" value="Fungal_trans"/>
    <property type="match status" value="1"/>
</dbReference>
<dbReference type="GO" id="GO:0005634">
    <property type="term" value="C:nucleus"/>
    <property type="evidence" value="ECO:0007669"/>
    <property type="project" value="UniProtKB-SubCell"/>
</dbReference>
<dbReference type="InterPro" id="IPR050613">
    <property type="entry name" value="Sec_Metabolite_Reg"/>
</dbReference>
<evidence type="ECO:0000256" key="3">
    <source>
        <dbReference type="ARBA" id="ARBA00023015"/>
    </source>
</evidence>
<dbReference type="InterPro" id="IPR007219">
    <property type="entry name" value="XnlR_reg_dom"/>
</dbReference>
<dbReference type="Proteomes" id="UP001201262">
    <property type="component" value="Unassembled WGS sequence"/>
</dbReference>
<evidence type="ECO:0000256" key="4">
    <source>
        <dbReference type="ARBA" id="ARBA00023125"/>
    </source>
</evidence>
<keyword evidence="10" id="KW-1185">Reference proteome</keyword>
<dbReference type="GO" id="GO:0003677">
    <property type="term" value="F:DNA binding"/>
    <property type="evidence" value="ECO:0007669"/>
    <property type="project" value="UniProtKB-KW"/>
</dbReference>
<sequence length="696" mass="79025">MSNSMDDSTARLFGEPGKKPSQKNACAACARRKIKCNRQDPCSNCVKSNTVCSFALRTAPSRSRKRLVSQEDLYARLHRYEDLLRKHNIDISLPDNWIHATIKQQDDSSYTVETTSSDTSNASKPAHGQQNWWAELSDELKNPTEQQVPLPQVLGNLSSTYESPYESPVPASPTTTSLLFGSRLESRKLMSHPSPNIVFKIWQYFLDNINILIRIIHGPTMQQDILKAIDNPQDMDNAQEALMFSIYTLVVTSMSAADCLAMLAYEKAHLLAQFRNAAQQALTNANFTSTMDFKVLQALVLYMLSDPDSEETFILSTVAVRISQRLGVTGKDDPKVSVFENEMRLRLWWQLIFLDARAAMARPNVGASLTVAELDKLRLPKNVNDSELYPEMSEPPSEYGRFTDMVLCIMKYDCNSIIRLSKHIPPHARSLRIWSDFYMALAEKDEIIDTVAEHYQKKYLQYCDPKVPLQNYAIIMGNFAISRMKFRAHHPRNNPDWSTPEEIEIMFFHSVRLLEYDNCLRKTKLPQQLVKHLTSKIQIDILICILTGLRRRATGELVENAWKQIEIFYADHTLLVEDTKNTLYMAVGDLALKAWKTRISSSRLHTTPEFILKLLHQRNSMHNSATESHFSPTNLTNGPSLITNETQNKVASSSTPLSMGISLDTPDVDWSFWDGLLSEPSLGGYGQEILGYNIAL</sequence>
<dbReference type="PANTHER" id="PTHR31001">
    <property type="entry name" value="UNCHARACTERIZED TRANSCRIPTIONAL REGULATORY PROTEIN"/>
    <property type="match status" value="1"/>
</dbReference>
<dbReference type="PROSITE" id="PS00463">
    <property type="entry name" value="ZN2_CY6_FUNGAL_1"/>
    <property type="match status" value="1"/>
</dbReference>
<feature type="region of interest" description="Disordered" evidence="7">
    <location>
        <begin position="1"/>
        <end position="22"/>
    </location>
</feature>
<dbReference type="InterPro" id="IPR001138">
    <property type="entry name" value="Zn2Cys6_DnaBD"/>
</dbReference>
<dbReference type="GO" id="GO:0008270">
    <property type="term" value="F:zinc ion binding"/>
    <property type="evidence" value="ECO:0007669"/>
    <property type="project" value="InterPro"/>
</dbReference>
<dbReference type="CDD" id="cd00067">
    <property type="entry name" value="GAL4"/>
    <property type="match status" value="1"/>
</dbReference>
<dbReference type="PANTHER" id="PTHR31001:SF85">
    <property type="entry name" value="ZN(II)2CYS6 TRANSCRIPTION FACTOR (EUROFUNG)"/>
    <property type="match status" value="1"/>
</dbReference>
<comment type="subcellular location">
    <subcellularLocation>
        <location evidence="1">Nucleus</location>
    </subcellularLocation>
</comment>
<organism evidence="9 10">
    <name type="scientific">Talaromyces proteolyticus</name>
    <dbReference type="NCBI Taxonomy" id="1131652"/>
    <lineage>
        <taxon>Eukaryota</taxon>
        <taxon>Fungi</taxon>
        <taxon>Dikarya</taxon>
        <taxon>Ascomycota</taxon>
        <taxon>Pezizomycotina</taxon>
        <taxon>Eurotiomycetes</taxon>
        <taxon>Eurotiomycetidae</taxon>
        <taxon>Eurotiales</taxon>
        <taxon>Trichocomaceae</taxon>
        <taxon>Talaromyces</taxon>
        <taxon>Talaromyces sect. Bacilispori</taxon>
    </lineage>
</organism>
<dbReference type="Gene3D" id="4.10.240.10">
    <property type="entry name" value="Zn(2)-C6 fungal-type DNA-binding domain"/>
    <property type="match status" value="1"/>
</dbReference>
<gene>
    <name evidence="9" type="ORF">BGW36DRAFT_459086</name>
</gene>
<comment type="caution">
    <text evidence="9">The sequence shown here is derived from an EMBL/GenBank/DDBJ whole genome shotgun (WGS) entry which is preliminary data.</text>
</comment>
<keyword evidence="2" id="KW-0479">Metal-binding</keyword>
<keyword evidence="4" id="KW-0238">DNA-binding</keyword>
<dbReference type="GeneID" id="70252321"/>
<dbReference type="SMART" id="SM00066">
    <property type="entry name" value="GAL4"/>
    <property type="match status" value="1"/>
</dbReference>
<evidence type="ECO:0000256" key="6">
    <source>
        <dbReference type="ARBA" id="ARBA00023242"/>
    </source>
</evidence>
<evidence type="ECO:0000256" key="2">
    <source>
        <dbReference type="ARBA" id="ARBA00022723"/>
    </source>
</evidence>
<dbReference type="GO" id="GO:0000981">
    <property type="term" value="F:DNA-binding transcription factor activity, RNA polymerase II-specific"/>
    <property type="evidence" value="ECO:0007669"/>
    <property type="project" value="InterPro"/>
</dbReference>
<keyword evidence="6" id="KW-0539">Nucleus</keyword>
<evidence type="ECO:0000259" key="8">
    <source>
        <dbReference type="PROSITE" id="PS50048"/>
    </source>
</evidence>
<evidence type="ECO:0000256" key="5">
    <source>
        <dbReference type="ARBA" id="ARBA00023163"/>
    </source>
</evidence>
<reference evidence="9" key="1">
    <citation type="submission" date="2021-12" db="EMBL/GenBank/DDBJ databases">
        <title>Convergent genome expansion in fungi linked to evolution of root-endophyte symbiosis.</title>
        <authorList>
            <consortium name="DOE Joint Genome Institute"/>
            <person name="Ke Y.-H."/>
            <person name="Bonito G."/>
            <person name="Liao H.-L."/>
            <person name="Looney B."/>
            <person name="Rojas-Flechas A."/>
            <person name="Nash J."/>
            <person name="Hameed K."/>
            <person name="Schadt C."/>
            <person name="Martin F."/>
            <person name="Crous P.W."/>
            <person name="Miettinen O."/>
            <person name="Magnuson J.K."/>
            <person name="Labbe J."/>
            <person name="Jacobson D."/>
            <person name="Doktycz M.J."/>
            <person name="Veneault-Fourrey C."/>
            <person name="Kuo A."/>
            <person name="Mondo S."/>
            <person name="Calhoun S."/>
            <person name="Riley R."/>
            <person name="Ohm R."/>
            <person name="LaButti K."/>
            <person name="Andreopoulos B."/>
            <person name="Pangilinan J."/>
            <person name="Nolan M."/>
            <person name="Tritt A."/>
            <person name="Clum A."/>
            <person name="Lipzen A."/>
            <person name="Daum C."/>
            <person name="Barry K."/>
            <person name="Grigoriev I.V."/>
            <person name="Vilgalys R."/>
        </authorList>
    </citation>
    <scope>NUCLEOTIDE SEQUENCE</scope>
    <source>
        <strain evidence="9">PMI_201</strain>
    </source>
</reference>
<evidence type="ECO:0000256" key="1">
    <source>
        <dbReference type="ARBA" id="ARBA00004123"/>
    </source>
</evidence>
<feature type="domain" description="Zn(2)-C6 fungal-type" evidence="8">
    <location>
        <begin position="25"/>
        <end position="54"/>
    </location>
</feature>
<dbReference type="PROSITE" id="PS50048">
    <property type="entry name" value="ZN2_CY6_FUNGAL_2"/>
    <property type="match status" value="1"/>
</dbReference>
<dbReference type="InterPro" id="IPR036864">
    <property type="entry name" value="Zn2-C6_fun-type_DNA-bd_sf"/>
</dbReference>
<feature type="region of interest" description="Disordered" evidence="7">
    <location>
        <begin position="108"/>
        <end position="128"/>
    </location>
</feature>
<keyword evidence="3" id="KW-0805">Transcription regulation</keyword>
<dbReference type="CDD" id="cd12148">
    <property type="entry name" value="fungal_TF_MHR"/>
    <property type="match status" value="1"/>
</dbReference>
<name>A0AAD4PZ92_9EURO</name>
<dbReference type="GO" id="GO:0006351">
    <property type="term" value="P:DNA-templated transcription"/>
    <property type="evidence" value="ECO:0007669"/>
    <property type="project" value="InterPro"/>
</dbReference>
<dbReference type="AlphaFoldDB" id="A0AAD4PZ92"/>
<evidence type="ECO:0000256" key="7">
    <source>
        <dbReference type="SAM" id="MobiDB-lite"/>
    </source>
</evidence>
<evidence type="ECO:0000313" key="10">
    <source>
        <dbReference type="Proteomes" id="UP001201262"/>
    </source>
</evidence>
<accession>A0AAD4PZ92</accession>
<dbReference type="EMBL" id="JAJTJA010000003">
    <property type="protein sequence ID" value="KAH8702380.1"/>
    <property type="molecule type" value="Genomic_DNA"/>
</dbReference>
<dbReference type="SUPFAM" id="SSF57701">
    <property type="entry name" value="Zn2/Cys6 DNA-binding domain"/>
    <property type="match status" value="1"/>
</dbReference>